<accession>A0AAD5QHJ5</accession>
<protein>
    <submittedName>
        <fullName evidence="1">Uncharacterized protein</fullName>
    </submittedName>
</protein>
<dbReference type="EMBL" id="JAHQIW010000492">
    <property type="protein sequence ID" value="KAJ1348385.1"/>
    <property type="molecule type" value="Genomic_DNA"/>
</dbReference>
<keyword evidence="2" id="KW-1185">Reference proteome</keyword>
<gene>
    <name evidence="1" type="ORF">KIN20_003679</name>
</gene>
<organism evidence="1 2">
    <name type="scientific">Parelaphostrongylus tenuis</name>
    <name type="common">Meningeal worm</name>
    <dbReference type="NCBI Taxonomy" id="148309"/>
    <lineage>
        <taxon>Eukaryota</taxon>
        <taxon>Metazoa</taxon>
        <taxon>Ecdysozoa</taxon>
        <taxon>Nematoda</taxon>
        <taxon>Chromadorea</taxon>
        <taxon>Rhabditida</taxon>
        <taxon>Rhabditina</taxon>
        <taxon>Rhabditomorpha</taxon>
        <taxon>Strongyloidea</taxon>
        <taxon>Metastrongylidae</taxon>
        <taxon>Parelaphostrongylus</taxon>
    </lineage>
</organism>
<evidence type="ECO:0000313" key="1">
    <source>
        <dbReference type="EMBL" id="KAJ1348385.1"/>
    </source>
</evidence>
<reference evidence="1" key="1">
    <citation type="submission" date="2021-06" db="EMBL/GenBank/DDBJ databases">
        <title>Parelaphostrongylus tenuis whole genome reference sequence.</title>
        <authorList>
            <person name="Garwood T.J."/>
            <person name="Larsen P.A."/>
            <person name="Fountain-Jones N.M."/>
            <person name="Garbe J.R."/>
            <person name="Macchietto M.G."/>
            <person name="Kania S.A."/>
            <person name="Gerhold R.W."/>
            <person name="Richards J.E."/>
            <person name="Wolf T.M."/>
        </authorList>
    </citation>
    <scope>NUCLEOTIDE SEQUENCE</scope>
    <source>
        <strain evidence="1">MNPRO001-30</strain>
        <tissue evidence="1">Meninges</tissue>
    </source>
</reference>
<name>A0AAD5QHJ5_PARTN</name>
<sequence>MGRKTAYTKQSAGNGVAADEVFLKCSCLERHLLNENKAPNCIVVGSTVTGICTMKNGQDKCDTAMPGAVAAIPVDHTSISGTLSVLYQDYEYHHGDWSRQMVAKRMNRAVSSADIGSIWISFLLDIGRYRWKMINCDVIETIISIYSIAVTRDRE</sequence>
<dbReference type="Proteomes" id="UP001196413">
    <property type="component" value="Unassembled WGS sequence"/>
</dbReference>
<dbReference type="AlphaFoldDB" id="A0AAD5QHJ5"/>
<evidence type="ECO:0000313" key="2">
    <source>
        <dbReference type="Proteomes" id="UP001196413"/>
    </source>
</evidence>
<comment type="caution">
    <text evidence="1">The sequence shown here is derived from an EMBL/GenBank/DDBJ whole genome shotgun (WGS) entry which is preliminary data.</text>
</comment>
<proteinExistence type="predicted"/>